<dbReference type="CDD" id="cd11341">
    <property type="entry name" value="AmyAc_Pullulanase_LD-like"/>
    <property type="match status" value="1"/>
</dbReference>
<dbReference type="Gene3D" id="3.20.20.80">
    <property type="entry name" value="Glycosidases"/>
    <property type="match status" value="1"/>
</dbReference>
<dbReference type="InterPro" id="IPR013783">
    <property type="entry name" value="Ig-like_fold"/>
</dbReference>
<gene>
    <name evidence="5" type="ORF">SAMN02910344_02064</name>
</gene>
<organism evidence="5 6">
    <name type="scientific">Ruminobacter amylophilus</name>
    <dbReference type="NCBI Taxonomy" id="867"/>
    <lineage>
        <taxon>Bacteria</taxon>
        <taxon>Pseudomonadati</taxon>
        <taxon>Pseudomonadota</taxon>
        <taxon>Gammaproteobacteria</taxon>
        <taxon>Aeromonadales</taxon>
        <taxon>Succinivibrionaceae</taxon>
        <taxon>Ruminobacter</taxon>
    </lineage>
</organism>
<evidence type="ECO:0000313" key="6">
    <source>
        <dbReference type="Proteomes" id="UP000243745"/>
    </source>
</evidence>
<keyword evidence="3" id="KW-0732">Signal</keyword>
<dbReference type="Pfam" id="PF00128">
    <property type="entry name" value="Alpha-amylase"/>
    <property type="match status" value="1"/>
</dbReference>
<evidence type="ECO:0000256" key="1">
    <source>
        <dbReference type="ARBA" id="ARBA00008061"/>
    </source>
</evidence>
<dbReference type="EMBL" id="FOXF01000056">
    <property type="protein sequence ID" value="SFP68798.1"/>
    <property type="molecule type" value="Genomic_DNA"/>
</dbReference>
<reference evidence="5 6" key="1">
    <citation type="submission" date="2016-10" db="EMBL/GenBank/DDBJ databases">
        <authorList>
            <person name="Varghese N."/>
            <person name="Submissions S."/>
        </authorList>
    </citation>
    <scope>NUCLEOTIDE SEQUENCE [LARGE SCALE GENOMIC DNA]</scope>
    <source>
        <strain evidence="5 6">DSM 1361</strain>
    </source>
</reference>
<dbReference type="OrthoDB" id="3236218at2"/>
<accession>A0A662ZL31</accession>
<evidence type="ECO:0000256" key="2">
    <source>
        <dbReference type="ARBA" id="ARBA00023295"/>
    </source>
</evidence>
<dbReference type="GO" id="GO:0005975">
    <property type="term" value="P:carbohydrate metabolic process"/>
    <property type="evidence" value="ECO:0007669"/>
    <property type="project" value="InterPro"/>
</dbReference>
<evidence type="ECO:0000313" key="5">
    <source>
        <dbReference type="EMBL" id="SFP68798.1"/>
    </source>
</evidence>
<dbReference type="GO" id="GO:0016798">
    <property type="term" value="F:hydrolase activity, acting on glycosyl bonds"/>
    <property type="evidence" value="ECO:0007669"/>
    <property type="project" value="UniProtKB-KW"/>
</dbReference>
<evidence type="ECO:0000256" key="3">
    <source>
        <dbReference type="SAM" id="SignalP"/>
    </source>
</evidence>
<name>A0A662ZL31_9GAMM</name>
<dbReference type="InterPro" id="IPR013780">
    <property type="entry name" value="Glyco_hydro_b"/>
</dbReference>
<comment type="similarity">
    <text evidence="1">Belongs to the glycosyl hydrolase 13 family.</text>
</comment>
<feature type="signal peptide" evidence="3">
    <location>
        <begin position="1"/>
        <end position="25"/>
    </location>
</feature>
<keyword evidence="2" id="KW-0326">Glycosidase</keyword>
<dbReference type="InterPro" id="IPR006047">
    <property type="entry name" value="GH13_cat_dom"/>
</dbReference>
<dbReference type="PROSITE" id="PS51257">
    <property type="entry name" value="PROKAR_LIPOPROTEIN"/>
    <property type="match status" value="1"/>
</dbReference>
<dbReference type="SUPFAM" id="SSF51445">
    <property type="entry name" value="(Trans)glycosidases"/>
    <property type="match status" value="1"/>
</dbReference>
<keyword evidence="2" id="KW-0378">Hydrolase</keyword>
<dbReference type="PANTHER" id="PTHR43002">
    <property type="entry name" value="GLYCOGEN DEBRANCHING ENZYME"/>
    <property type="match status" value="1"/>
</dbReference>
<dbReference type="Gene3D" id="2.60.40.10">
    <property type="entry name" value="Immunoglobulins"/>
    <property type="match status" value="1"/>
</dbReference>
<dbReference type="RefSeq" id="WP_093143405.1">
    <property type="nucleotide sequence ID" value="NZ_FOXF01000056.1"/>
</dbReference>
<dbReference type="Gene3D" id="2.60.40.1180">
    <property type="entry name" value="Golgi alpha-mannosidase II"/>
    <property type="match status" value="1"/>
</dbReference>
<feature type="chain" id="PRO_5024984619" evidence="3">
    <location>
        <begin position="26"/>
        <end position="954"/>
    </location>
</feature>
<dbReference type="SMART" id="SM00642">
    <property type="entry name" value="Aamy"/>
    <property type="match status" value="1"/>
</dbReference>
<dbReference type="AlphaFoldDB" id="A0A662ZL31"/>
<evidence type="ECO:0000259" key="4">
    <source>
        <dbReference type="SMART" id="SM00642"/>
    </source>
</evidence>
<protein>
    <submittedName>
        <fullName evidence="5">Pullulanase/glycogen debranching enzyme</fullName>
    </submittedName>
</protein>
<sequence>MKFNKNKLGVAVSCAVLSLSLSACGGSSGGSSEGGNNVFSDNWATDTGRVDSGNVFVYDPVEALDTCVVDQNTLIVLGDFYDEYAAWLWNSGGNLFSDWPGKVFTENDMGSACSKTIHYFNHEHEGSLIPLDGYNVIVNNNNKGMQTPDNNVFTQNKPCLKMTSESDAQFVTAAECGVHVKDLEDIELEDESYISYDGGILKDGATIEFTEIAGKKDTTGHIEVGLLVKGKDVDANTKGSYWFSNAKTIKDVPNSEATAAEFTNGAIISIGDDVEVNDGETKSVKLNVKFNNAVSVYTINKSYVVKDPDCRLHKQNDTLGAIYTPTQTTFRIWSPDSKDGNQVIVDGTSYDMKPASIDCYSDVFEAVVEGDLAGKTYQFIIGGKKVRDPYGKMTANGNDTANIVMDMSATEPEGGWVESPELKNRVDSIVYEVHVRDFTIDETSGVDADKRGRYLGMVQTGTTYEGVTTGIDHLKELGITHVQLQPIYDYKTCSDVDSQSNKCYNWGYDPWNYNVPEDRYTSVFNTDEYNKKVQEVKTMINEFHKNGIRVIMDVVYNHTYNKSVFEDITGKYYLKTDVTGCGNTVNSNSNMVWTMIRDSMDYWVNEYHVDGFRLDLVGAFSIQDFSDWGVYLNRVHPDANLLIYGEPWAADNDAAEKQVDAPVRTGRIHLQSDEAHVGAFNNRIRNCLKGSSDDGQALGFIFDKLNDGWDDNGTDENDKKLSNNKECVFMGVRGGVRHKDATGTDVWTAQGFTNPEQSISYITAHDNLAIRDKIEAAGVTDMTEKVKLQGYSNAIIAVSQGITFIHGGEEIGRTKAAAGKDMHNTYNTTSGANDFKWDLKATEEWGELFDAYAGFIKMRKNHPAFHMTTADDIFNNVTLDENSTDSVVIFDINGAAVGDSWSNIKVVLNSTKSAVEVSGVEGMTKVVDNNHVDNDSVDQNTQADAQSVSIWVTK</sequence>
<dbReference type="InterPro" id="IPR014756">
    <property type="entry name" value="Ig_E-set"/>
</dbReference>
<dbReference type="SUPFAM" id="SSF81296">
    <property type="entry name" value="E set domains"/>
    <property type="match status" value="1"/>
</dbReference>
<proteinExistence type="inferred from homology"/>
<feature type="domain" description="Glycosyl hydrolase family 13 catalytic" evidence="4">
    <location>
        <begin position="432"/>
        <end position="859"/>
    </location>
</feature>
<keyword evidence="6" id="KW-1185">Reference proteome</keyword>
<dbReference type="InterPro" id="IPR017853">
    <property type="entry name" value="GH"/>
</dbReference>
<dbReference type="Proteomes" id="UP000243745">
    <property type="component" value="Unassembled WGS sequence"/>
</dbReference>